<dbReference type="Proteomes" id="UP001148838">
    <property type="component" value="Unassembled WGS sequence"/>
</dbReference>
<protein>
    <submittedName>
        <fullName evidence="1">Uncharacterized protein</fullName>
    </submittedName>
</protein>
<dbReference type="EMBL" id="JAJSOF020000033">
    <property type="protein sequence ID" value="KAJ4429842.1"/>
    <property type="molecule type" value="Genomic_DNA"/>
</dbReference>
<organism evidence="1 2">
    <name type="scientific">Periplaneta americana</name>
    <name type="common">American cockroach</name>
    <name type="synonym">Blatta americana</name>
    <dbReference type="NCBI Taxonomy" id="6978"/>
    <lineage>
        <taxon>Eukaryota</taxon>
        <taxon>Metazoa</taxon>
        <taxon>Ecdysozoa</taxon>
        <taxon>Arthropoda</taxon>
        <taxon>Hexapoda</taxon>
        <taxon>Insecta</taxon>
        <taxon>Pterygota</taxon>
        <taxon>Neoptera</taxon>
        <taxon>Polyneoptera</taxon>
        <taxon>Dictyoptera</taxon>
        <taxon>Blattodea</taxon>
        <taxon>Blattoidea</taxon>
        <taxon>Blattidae</taxon>
        <taxon>Blattinae</taxon>
        <taxon>Periplaneta</taxon>
    </lineage>
</organism>
<evidence type="ECO:0000313" key="2">
    <source>
        <dbReference type="Proteomes" id="UP001148838"/>
    </source>
</evidence>
<gene>
    <name evidence="1" type="ORF">ANN_22046</name>
</gene>
<proteinExistence type="predicted"/>
<comment type="caution">
    <text evidence="1">The sequence shown here is derived from an EMBL/GenBank/DDBJ whole genome shotgun (WGS) entry which is preliminary data.</text>
</comment>
<name>A0ABQ8S7F4_PERAM</name>
<evidence type="ECO:0000313" key="1">
    <source>
        <dbReference type="EMBL" id="KAJ4429842.1"/>
    </source>
</evidence>
<reference evidence="1 2" key="1">
    <citation type="journal article" date="2022" name="Allergy">
        <title>Genome assembly and annotation of Periplaneta americana reveal a comprehensive cockroach allergen profile.</title>
        <authorList>
            <person name="Wang L."/>
            <person name="Xiong Q."/>
            <person name="Saelim N."/>
            <person name="Wang L."/>
            <person name="Nong W."/>
            <person name="Wan A.T."/>
            <person name="Shi M."/>
            <person name="Liu X."/>
            <person name="Cao Q."/>
            <person name="Hui J.H.L."/>
            <person name="Sookrung N."/>
            <person name="Leung T.F."/>
            <person name="Tungtrongchitr A."/>
            <person name="Tsui S.K.W."/>
        </authorList>
    </citation>
    <scope>NUCLEOTIDE SEQUENCE [LARGE SCALE GENOMIC DNA]</scope>
    <source>
        <strain evidence="1">PWHHKU_190912</strain>
    </source>
</reference>
<keyword evidence="2" id="KW-1185">Reference proteome</keyword>
<accession>A0ABQ8S7F4</accession>
<sequence>MCHILHEDLRFHYIVNHLCDTDKPARLAFCREFSEMLNADPDILNKLIMSDETPSTYLSSLINRISGTGVKINPCKCTNNHYIARRQQCDVAFLPVELSVYTSLKNVTAL</sequence>